<dbReference type="GO" id="GO:0044550">
    <property type="term" value="P:secondary metabolite biosynthetic process"/>
    <property type="evidence" value="ECO:0007669"/>
    <property type="project" value="TreeGrafter"/>
</dbReference>
<evidence type="ECO:0000256" key="2">
    <source>
        <dbReference type="ARBA" id="ARBA00023315"/>
    </source>
</evidence>
<accession>A0A317L3R4</accession>
<comment type="caution">
    <text evidence="5">The sequence shown here is derived from an EMBL/GenBank/DDBJ whole genome shotgun (WGS) entry which is preliminary data.</text>
</comment>
<dbReference type="OrthoDB" id="1704808at2"/>
<dbReference type="InterPro" id="IPR016039">
    <property type="entry name" value="Thiolase-like"/>
</dbReference>
<dbReference type="InterPro" id="IPR013747">
    <property type="entry name" value="ACP_syn_III_C"/>
</dbReference>
<evidence type="ECO:0000313" key="5">
    <source>
        <dbReference type="EMBL" id="PWU70133.1"/>
    </source>
</evidence>
<keyword evidence="6" id="KW-1185">Reference proteome</keyword>
<proteinExistence type="predicted"/>
<dbReference type="AlphaFoldDB" id="A0A317L3R4"/>
<organism evidence="5 6">
    <name type="scientific">Gracilibacillus dipsosauri</name>
    <dbReference type="NCBI Taxonomy" id="178340"/>
    <lineage>
        <taxon>Bacteria</taxon>
        <taxon>Bacillati</taxon>
        <taxon>Bacillota</taxon>
        <taxon>Bacilli</taxon>
        <taxon>Bacillales</taxon>
        <taxon>Bacillaceae</taxon>
        <taxon>Gracilibacillus</taxon>
    </lineage>
</organism>
<dbReference type="PANTHER" id="PTHR34069">
    <property type="entry name" value="3-OXOACYL-[ACYL-CARRIER-PROTEIN] SYNTHASE 3"/>
    <property type="match status" value="1"/>
</dbReference>
<dbReference type="GO" id="GO:0006633">
    <property type="term" value="P:fatty acid biosynthetic process"/>
    <property type="evidence" value="ECO:0007669"/>
    <property type="project" value="InterPro"/>
</dbReference>
<keyword evidence="1" id="KW-0808">Transferase</keyword>
<dbReference type="GO" id="GO:0004315">
    <property type="term" value="F:3-oxoacyl-[acyl-carrier-protein] synthase activity"/>
    <property type="evidence" value="ECO:0007669"/>
    <property type="project" value="InterPro"/>
</dbReference>
<dbReference type="SUPFAM" id="SSF53901">
    <property type="entry name" value="Thiolase-like"/>
    <property type="match status" value="1"/>
</dbReference>
<keyword evidence="2" id="KW-0012">Acyltransferase</keyword>
<feature type="domain" description="Beta-ketoacyl-[acyl-carrier-protein] synthase III N-terminal" evidence="4">
    <location>
        <begin position="113"/>
        <end position="190"/>
    </location>
</feature>
<dbReference type="PANTHER" id="PTHR34069:SF2">
    <property type="entry name" value="BETA-KETOACYL-[ACYL-CARRIER-PROTEIN] SYNTHASE III"/>
    <property type="match status" value="1"/>
</dbReference>
<sequence length="328" mass="36915">MPNIKIKAIDIYHPNHVIENDFYINHFQKKGRDIQHFLEVMGREKRYVIDKVEENGLTMALEATKRVLERAGMTGKDLDYIEFSTQVPETTFPINAMYVHAEIQADHDTIIKDSNANCAGMTVAVEQASRYMLANPHIHTALIVGSDYNSLIANPEQEITYANYGDAACAVILEKTDENTGFIDASYHTDSVFKDKINYPAHGLTKAVKGKSDVQAINWLPFDGNVALPPTYKMIDQLLARNGLSIKDIDACCFSQFALSNILKIQDHYQIDQEKIIYVGDTYAYTGTSSPFIALYEGIKSGRIKRGDNVLFWTIGSGFQIVAMLYQY</sequence>
<dbReference type="Proteomes" id="UP000245624">
    <property type="component" value="Unassembled WGS sequence"/>
</dbReference>
<reference evidence="5 6" key="1">
    <citation type="submission" date="2018-05" db="EMBL/GenBank/DDBJ databases">
        <title>Genomic analysis of Gracilibacillus dipsosauri DD1 reveals novel features of a salt-tolerant amylase.</title>
        <authorList>
            <person name="Deutch C.E."/>
            <person name="Yang S."/>
        </authorList>
    </citation>
    <scope>NUCLEOTIDE SEQUENCE [LARGE SCALE GENOMIC DNA]</scope>
    <source>
        <strain evidence="5 6">DD1</strain>
    </source>
</reference>
<evidence type="ECO:0000259" key="4">
    <source>
        <dbReference type="Pfam" id="PF08545"/>
    </source>
</evidence>
<protein>
    <submittedName>
        <fullName evidence="5">3-oxoacyl-ACP synthase</fullName>
    </submittedName>
</protein>
<dbReference type="RefSeq" id="WP_054788592.1">
    <property type="nucleotide sequence ID" value="NZ_QGTD01000004.1"/>
</dbReference>
<dbReference type="EMBL" id="QGTD01000004">
    <property type="protein sequence ID" value="PWU70133.1"/>
    <property type="molecule type" value="Genomic_DNA"/>
</dbReference>
<dbReference type="Gene3D" id="3.40.47.10">
    <property type="match status" value="1"/>
</dbReference>
<name>A0A317L3R4_9BACI</name>
<dbReference type="Pfam" id="PF08545">
    <property type="entry name" value="ACP_syn_III"/>
    <property type="match status" value="1"/>
</dbReference>
<dbReference type="Pfam" id="PF08541">
    <property type="entry name" value="ACP_syn_III_C"/>
    <property type="match status" value="1"/>
</dbReference>
<evidence type="ECO:0000313" key="6">
    <source>
        <dbReference type="Proteomes" id="UP000245624"/>
    </source>
</evidence>
<dbReference type="InterPro" id="IPR013751">
    <property type="entry name" value="ACP_syn_III_N"/>
</dbReference>
<gene>
    <name evidence="5" type="ORF">DLJ74_04070</name>
</gene>
<evidence type="ECO:0000256" key="1">
    <source>
        <dbReference type="ARBA" id="ARBA00022679"/>
    </source>
</evidence>
<feature type="domain" description="Beta-ketoacyl-[acyl-carrier-protein] synthase III C-terminal" evidence="3">
    <location>
        <begin position="239"/>
        <end position="328"/>
    </location>
</feature>
<evidence type="ECO:0000259" key="3">
    <source>
        <dbReference type="Pfam" id="PF08541"/>
    </source>
</evidence>